<dbReference type="GO" id="GO:0016592">
    <property type="term" value="C:mediator complex"/>
    <property type="evidence" value="ECO:0007669"/>
    <property type="project" value="InterPro"/>
</dbReference>
<accession>A0A9W9TFS0</accession>
<feature type="domain" description="Mediator complex subunit Med13 C-terminal" evidence="13">
    <location>
        <begin position="1137"/>
        <end position="1447"/>
    </location>
</feature>
<feature type="region of interest" description="Disordered" evidence="12">
    <location>
        <begin position="697"/>
        <end position="800"/>
    </location>
</feature>
<feature type="compositionally biased region" description="Polar residues" evidence="12">
    <location>
        <begin position="720"/>
        <end position="736"/>
    </location>
</feature>
<reference evidence="16" key="2">
    <citation type="journal article" date="2023" name="IMA Fungus">
        <title>Comparative genomic study of the Penicillium genus elucidates a diverse pangenome and 15 lateral gene transfer events.</title>
        <authorList>
            <person name="Petersen C."/>
            <person name="Sorensen T."/>
            <person name="Nielsen M.R."/>
            <person name="Sondergaard T.E."/>
            <person name="Sorensen J.L."/>
            <person name="Fitzpatrick D.A."/>
            <person name="Frisvad J.C."/>
            <person name="Nielsen K.L."/>
        </authorList>
    </citation>
    <scope>NUCLEOTIDE SEQUENCE</scope>
    <source>
        <strain evidence="16">IBT 23319</strain>
    </source>
</reference>
<proteinExistence type="inferred from homology"/>
<evidence type="ECO:0000256" key="4">
    <source>
        <dbReference type="ARBA" id="ARBA00022491"/>
    </source>
</evidence>
<dbReference type="Pfam" id="PF18296">
    <property type="entry name" value="MID_MedPIWI"/>
    <property type="match status" value="1"/>
</dbReference>
<keyword evidence="17" id="KW-1185">Reference proteome</keyword>
<evidence type="ECO:0000256" key="5">
    <source>
        <dbReference type="ARBA" id="ARBA00023015"/>
    </source>
</evidence>
<name>A0A9W9TFS0_PENCI</name>
<keyword evidence="5 11" id="KW-0805">Transcription regulation</keyword>
<dbReference type="PANTHER" id="PTHR48249:SF3">
    <property type="entry name" value="MEDIATOR OF RNA POLYMERASE II TRANSCRIPTION SUBUNIT 13"/>
    <property type="match status" value="1"/>
</dbReference>
<evidence type="ECO:0000259" key="13">
    <source>
        <dbReference type="Pfam" id="PF06333"/>
    </source>
</evidence>
<dbReference type="Pfam" id="PF06333">
    <property type="entry name" value="Med13_C"/>
    <property type="match status" value="1"/>
</dbReference>
<comment type="caution">
    <text evidence="16">The sequence shown here is derived from an EMBL/GenBank/DDBJ whole genome shotgun (WGS) entry which is preliminary data.</text>
</comment>
<comment type="subunit">
    <text evidence="11">Component of the SRB8-11 complex, which itself associates with the Mediator complex.</text>
</comment>
<feature type="region of interest" description="Disordered" evidence="12">
    <location>
        <begin position="405"/>
        <end position="428"/>
    </location>
</feature>
<sequence>MDFPGSATTNIHIIDGFSTIYWRIYTEEQGISNHPQDGPANGYTILKHLGRLKDLEARLRGLNCLASCPRRLGLWVFSATPDFESLASLYTKEGDTETTKILVDTTTLKVSASGSVASQELIKSLSAESQNVTSTQSSAQQRPQQAQSNPRRPDGYSSSAAIYASFVSAVTGAISLHLIRNRGALPLGSRTLFTAVEITGYESPRIDNESTLSKSCLTTLNVQLNAWGTLTISPQTIAQPGITRLCSPRDDIDDLLRVQPGSDIWLCPNGAIARFVTANIEAPTVPSPEYPSSVNNFSKQQQWKLDVVQWLLNYGLHIDSIDDEPWVEVEVWEPFFARLAGETWRQSEDNQCTLPLKRMLWPARFCFKRSGPMVQSSCLLPTLDDPLDFAEQWFSETSSLKLNQDLPSIPLTEEPQMKDHDMASPQLDSTENLESLSRLAQYPDLQSTNLVYPTPPDGAVTVGINNTNVSEMSPDDPDFNLSPAAEQDVKNPSNVQFSPDLQVGTGRYDASDDEDLFGDMNDKDFGSKEITDADFSFFDDPTFEPAVEDEPSHEMSAETPMPAPEKQEVVKQEFMENAEAGPGDGPVEAHQAVDLLEKQEHDPKGDLQKSPVDESMALDGFPPSPKEPKSQTISPPLSPVEIKKILFPGSEGQEPNQMDDQRIQQGHYHPIAFKNKMGDWDQKYGATGKFWFSTGGASETLTQDSNSIPTIGIPHRGRGNVQTKLTGQSATLSTLENHSRSSSVSSSNSSDSSDDAPPENASLPLAFPMQSLKRKRVPSESDIQSTASPAKSSNAPESAIVSKGDNTTFLGNFLANFSDWTFIGYFSATQIQQLPVLLKREDQVPIAQLLVDQITQSSFEHHLAPCVNLFGLNSEDMLMQTCLESANLLGDMVRLDLKGYTALQEDMAEAQSPSRDLSKSPISKSFAPHLRVRRGKEFLEALPPSVSFWETFGLEPACGAKDISAYCIHPLAASEAANVFLDRFSLLYQSCNFGAHTRGNQSTAFAKGLGSWGSENSSYGSLMQSLNRLCEKLGNELAQAPPTTDNHVVYIINPFPHAAALADICAAFWRLFQQLAADADQQRNQRINDVVLQIIPMEFILSEDSMVVPTQPDYQNLALEVYSRCRPKDVDAGPFTCASAISLANPTPKSIAFRLVPEKVSPLQDGRSLHLAISKSLDQRWISAAWSDGDGSLQVSMSYCLKYRGRSLPRPIGEVRNEIWATTKHIIDNHPARWKLILVNTEPMDTDDIEGWVSLADQLNKLRPGALELAIATVSTIPDLLLETPASPMTNNVLNPHLSSTPVSTPNPSMSIASPEQIGNAPTPGAPYNAPTPTEASIEPDSDVVLADMRDESWTVILSHRLNNSHHVTELRPALVSGYLLRRRGTTDSDGVFAMTVNLVHSPRSAPSHENILRDILGMYRDLATLSRARGIRSVQNNTLPWHIATALRAQELLSYVL</sequence>
<keyword evidence="7 11" id="KW-0804">Transcription</keyword>
<evidence type="ECO:0000256" key="8">
    <source>
        <dbReference type="ARBA" id="ARBA00023242"/>
    </source>
</evidence>
<dbReference type="Proteomes" id="UP001147733">
    <property type="component" value="Unassembled WGS sequence"/>
</dbReference>
<keyword evidence="6 11" id="KW-0010">Activator</keyword>
<evidence type="ECO:0000256" key="10">
    <source>
        <dbReference type="ARBA" id="ARBA00032008"/>
    </source>
</evidence>
<feature type="compositionally biased region" description="Low complexity" evidence="12">
    <location>
        <begin position="740"/>
        <end position="751"/>
    </location>
</feature>
<feature type="region of interest" description="Disordered" evidence="12">
    <location>
        <begin position="467"/>
        <end position="507"/>
    </location>
</feature>
<dbReference type="EMBL" id="JAPQKT010000009">
    <property type="protein sequence ID" value="KAJ5221136.1"/>
    <property type="molecule type" value="Genomic_DNA"/>
</dbReference>
<evidence type="ECO:0000259" key="15">
    <source>
        <dbReference type="Pfam" id="PF18296"/>
    </source>
</evidence>
<evidence type="ECO:0000259" key="14">
    <source>
        <dbReference type="Pfam" id="PF11597"/>
    </source>
</evidence>
<feature type="region of interest" description="Disordered" evidence="12">
    <location>
        <begin position="600"/>
        <end position="638"/>
    </location>
</feature>
<evidence type="ECO:0000256" key="1">
    <source>
        <dbReference type="ARBA" id="ARBA00004123"/>
    </source>
</evidence>
<comment type="subcellular location">
    <subcellularLocation>
        <location evidence="1 11">Nucleus</location>
    </subcellularLocation>
</comment>
<feature type="compositionally biased region" description="Polar residues" evidence="12">
    <location>
        <begin position="490"/>
        <end position="499"/>
    </location>
</feature>
<reference evidence="16" key="1">
    <citation type="submission" date="2022-11" db="EMBL/GenBank/DDBJ databases">
        <authorList>
            <person name="Petersen C."/>
        </authorList>
    </citation>
    <scope>NUCLEOTIDE SEQUENCE</scope>
    <source>
        <strain evidence="16">IBT 23319</strain>
    </source>
</reference>
<evidence type="ECO:0000256" key="7">
    <source>
        <dbReference type="ARBA" id="ARBA00023163"/>
    </source>
</evidence>
<evidence type="ECO:0000256" key="11">
    <source>
        <dbReference type="RuleBase" id="RU364134"/>
    </source>
</evidence>
<protein>
    <recommendedName>
        <fullName evidence="3 11">Mediator of RNA polymerase II transcription subunit 13</fullName>
    </recommendedName>
    <alternativeName>
        <fullName evidence="10 11">Mediator complex subunit 13</fullName>
    </alternativeName>
</protein>
<dbReference type="PANTHER" id="PTHR48249">
    <property type="entry name" value="MEDIATOR OF RNA POLYMERASE II TRANSCRIPTION SUBUNIT 13"/>
    <property type="match status" value="1"/>
</dbReference>
<feature type="domain" description="Mediator complex subunit Med13 N-terminal" evidence="14">
    <location>
        <begin position="1"/>
        <end position="370"/>
    </location>
</feature>
<organism evidence="16 17">
    <name type="scientific">Penicillium citrinum</name>
    <dbReference type="NCBI Taxonomy" id="5077"/>
    <lineage>
        <taxon>Eukaryota</taxon>
        <taxon>Fungi</taxon>
        <taxon>Dikarya</taxon>
        <taxon>Ascomycota</taxon>
        <taxon>Pezizomycotina</taxon>
        <taxon>Eurotiomycetes</taxon>
        <taxon>Eurotiomycetidae</taxon>
        <taxon>Eurotiales</taxon>
        <taxon>Aspergillaceae</taxon>
        <taxon>Penicillium</taxon>
    </lineage>
</organism>
<dbReference type="Pfam" id="PF11597">
    <property type="entry name" value="Med13_N"/>
    <property type="match status" value="1"/>
</dbReference>
<feature type="compositionally biased region" description="Polar residues" evidence="12">
    <location>
        <begin position="697"/>
        <end position="709"/>
    </location>
</feature>
<comment type="function">
    <text evidence="9 11">Component of the SRB8-11 complex. The SRB8-11 complex is a regulatory module of the Mediator complex which is itself involved in regulation of basal and activated RNA polymerase II-dependent transcription. The SRB8-11 complex may be involved in the transcriptional repression of a subset of genes regulated by Mediator. It may inhibit the association of the Mediator complex with RNA polymerase II to form the holoenzyme complex.</text>
</comment>
<gene>
    <name evidence="16" type="ORF">N7469_010023</name>
</gene>
<dbReference type="GO" id="GO:0003713">
    <property type="term" value="F:transcription coactivator activity"/>
    <property type="evidence" value="ECO:0007669"/>
    <property type="project" value="TreeGrafter"/>
</dbReference>
<dbReference type="InterPro" id="IPR041285">
    <property type="entry name" value="MID_MedPIWI"/>
</dbReference>
<feature type="compositionally biased region" description="Low complexity" evidence="12">
    <location>
        <begin position="136"/>
        <end position="150"/>
    </location>
</feature>
<dbReference type="RefSeq" id="XP_056496059.1">
    <property type="nucleotide sequence ID" value="XM_056648928.1"/>
</dbReference>
<feature type="domain" description="MID" evidence="15">
    <location>
        <begin position="961"/>
        <end position="1127"/>
    </location>
</feature>
<feature type="compositionally biased region" description="Polar residues" evidence="12">
    <location>
        <begin position="781"/>
        <end position="796"/>
    </location>
</feature>
<evidence type="ECO:0000256" key="9">
    <source>
        <dbReference type="ARBA" id="ARBA00025661"/>
    </source>
</evidence>
<evidence type="ECO:0000256" key="12">
    <source>
        <dbReference type="SAM" id="MobiDB-lite"/>
    </source>
</evidence>
<feature type="region of interest" description="Disordered" evidence="12">
    <location>
        <begin position="544"/>
        <end position="565"/>
    </location>
</feature>
<comment type="similarity">
    <text evidence="2 11">Belongs to the Mediator complex subunit 13 family.</text>
</comment>
<dbReference type="OrthoDB" id="103819at2759"/>
<evidence type="ECO:0000256" key="2">
    <source>
        <dbReference type="ARBA" id="ARBA00009354"/>
    </source>
</evidence>
<dbReference type="InterPro" id="IPR009401">
    <property type="entry name" value="Med13_C"/>
</dbReference>
<dbReference type="GeneID" id="81388095"/>
<dbReference type="InterPro" id="IPR051139">
    <property type="entry name" value="Mediator_complx_sub13"/>
</dbReference>
<dbReference type="InterPro" id="IPR021643">
    <property type="entry name" value="Mediator_Med13_N"/>
</dbReference>
<evidence type="ECO:0000313" key="16">
    <source>
        <dbReference type="EMBL" id="KAJ5221136.1"/>
    </source>
</evidence>
<keyword evidence="4 11" id="KW-0678">Repressor</keyword>
<feature type="region of interest" description="Disordered" evidence="12">
    <location>
        <begin position="132"/>
        <end position="156"/>
    </location>
</feature>
<evidence type="ECO:0000256" key="6">
    <source>
        <dbReference type="ARBA" id="ARBA00023159"/>
    </source>
</evidence>
<feature type="compositionally biased region" description="Polar residues" evidence="12">
    <location>
        <begin position="1296"/>
        <end position="1314"/>
    </location>
</feature>
<feature type="region of interest" description="Disordered" evidence="12">
    <location>
        <begin position="1296"/>
        <end position="1338"/>
    </location>
</feature>
<dbReference type="GO" id="GO:0045944">
    <property type="term" value="P:positive regulation of transcription by RNA polymerase II"/>
    <property type="evidence" value="ECO:0007669"/>
    <property type="project" value="TreeGrafter"/>
</dbReference>
<evidence type="ECO:0000256" key="3">
    <source>
        <dbReference type="ARBA" id="ARBA00019618"/>
    </source>
</evidence>
<keyword evidence="8 11" id="KW-0539">Nucleus</keyword>
<evidence type="ECO:0000313" key="17">
    <source>
        <dbReference type="Proteomes" id="UP001147733"/>
    </source>
</evidence>